<keyword evidence="1" id="KW-0479">Metal-binding</keyword>
<feature type="domain" description="SWIM-type" evidence="2">
    <location>
        <begin position="209"/>
        <end position="233"/>
    </location>
</feature>
<dbReference type="InParanoid" id="A0A0U5JC82"/>
<proteinExistence type="predicted"/>
<accession>A0A0U5JC82</accession>
<keyword evidence="1" id="KW-0863">Zinc-finger</keyword>
<name>A0A0U5JC82_9BACT</name>
<dbReference type="RefSeq" id="WP_059061674.1">
    <property type="nucleotide sequence ID" value="NZ_LN879502.1"/>
</dbReference>
<dbReference type="InterPro" id="IPR007527">
    <property type="entry name" value="Znf_SWIM"/>
</dbReference>
<evidence type="ECO:0000256" key="1">
    <source>
        <dbReference type="PROSITE-ProRule" id="PRU00325"/>
    </source>
</evidence>
<evidence type="ECO:0000259" key="2">
    <source>
        <dbReference type="PROSITE" id="PS50966"/>
    </source>
</evidence>
<keyword evidence="4" id="KW-1185">Reference proteome</keyword>
<dbReference type="Proteomes" id="UP000069902">
    <property type="component" value="Chromosome cPNK"/>
</dbReference>
<dbReference type="GO" id="GO:0008270">
    <property type="term" value="F:zinc ion binding"/>
    <property type="evidence" value="ECO:0007669"/>
    <property type="project" value="UniProtKB-KW"/>
</dbReference>
<evidence type="ECO:0000313" key="4">
    <source>
        <dbReference type="Proteomes" id="UP000069902"/>
    </source>
</evidence>
<dbReference type="KEGG" id="pnl:PNK_1874"/>
<dbReference type="EMBL" id="LN879502">
    <property type="protein sequence ID" value="CUI17480.1"/>
    <property type="molecule type" value="Genomic_DNA"/>
</dbReference>
<reference evidence="4" key="1">
    <citation type="submission" date="2015-09" db="EMBL/GenBank/DDBJ databases">
        <authorList>
            <person name="Bertelli C."/>
        </authorList>
    </citation>
    <scope>NUCLEOTIDE SEQUENCE [LARGE SCALE GENOMIC DNA]</scope>
    <source>
        <strain evidence="4">KNic</strain>
    </source>
</reference>
<dbReference type="STRING" id="389348.PNK_1874"/>
<sequence>MQVKITEKILSITPYLSTSWAHIAALHMKGGVMAVTLVDGDTVNVPGLSNETIEQIFMRHAAYLDNEQMPTPLQTSVSKEESLKDLLEQGESPLRFVFGSPMEGLSTALQHDPSQANAADLPAEVLQKIGAISKIIAPAEELSLPKAEPFCNCFHCQIARAMSSDASQPGEEIIEEVSDADLQFQEWMITQTGEQLFSVASRLNEHEKYSVYLGQPVGCTCGKAGCEHILAVLKS</sequence>
<keyword evidence="1" id="KW-0862">Zinc</keyword>
<protein>
    <recommendedName>
        <fullName evidence="2">SWIM-type domain-containing protein</fullName>
    </recommendedName>
</protein>
<gene>
    <name evidence="3" type="ORF">PNK_1874</name>
</gene>
<dbReference type="PATRIC" id="fig|389348.3.peg.2105"/>
<dbReference type="PROSITE" id="PS50966">
    <property type="entry name" value="ZF_SWIM"/>
    <property type="match status" value="1"/>
</dbReference>
<organism evidence="3 4">
    <name type="scientific">Candidatus Protochlamydia naegleriophila</name>
    <dbReference type="NCBI Taxonomy" id="389348"/>
    <lineage>
        <taxon>Bacteria</taxon>
        <taxon>Pseudomonadati</taxon>
        <taxon>Chlamydiota</taxon>
        <taxon>Chlamydiia</taxon>
        <taxon>Parachlamydiales</taxon>
        <taxon>Parachlamydiaceae</taxon>
        <taxon>Candidatus Protochlamydia</taxon>
    </lineage>
</organism>
<evidence type="ECO:0000313" key="3">
    <source>
        <dbReference type="EMBL" id="CUI17480.1"/>
    </source>
</evidence>
<dbReference type="AlphaFoldDB" id="A0A0U5JC82"/>